<dbReference type="AlphaFoldDB" id="A0A0B7NDZ1"/>
<dbReference type="OrthoDB" id="2426083at2759"/>
<evidence type="ECO:0000313" key="3">
    <source>
        <dbReference type="Proteomes" id="UP000054107"/>
    </source>
</evidence>
<protein>
    <recommendedName>
        <fullName evidence="1">Reverse transcriptase domain-containing protein</fullName>
    </recommendedName>
</protein>
<evidence type="ECO:0000259" key="1">
    <source>
        <dbReference type="Pfam" id="PF00078"/>
    </source>
</evidence>
<feature type="domain" description="Reverse transcriptase" evidence="1">
    <location>
        <begin position="7"/>
        <end position="154"/>
    </location>
</feature>
<dbReference type="Pfam" id="PF00078">
    <property type="entry name" value="RVT_1"/>
    <property type="match status" value="1"/>
</dbReference>
<reference evidence="2 3" key="1">
    <citation type="submission" date="2014-09" db="EMBL/GenBank/DDBJ databases">
        <authorList>
            <person name="Ellenberger Sabrina"/>
        </authorList>
    </citation>
    <scope>NUCLEOTIDE SEQUENCE [LARGE SCALE GENOMIC DNA]</scope>
    <source>
        <strain evidence="2 3">CBS 412.66</strain>
    </source>
</reference>
<keyword evidence="3" id="KW-1185">Reference proteome</keyword>
<dbReference type="Proteomes" id="UP000054107">
    <property type="component" value="Unassembled WGS sequence"/>
</dbReference>
<organism evidence="2 3">
    <name type="scientific">Parasitella parasitica</name>
    <dbReference type="NCBI Taxonomy" id="35722"/>
    <lineage>
        <taxon>Eukaryota</taxon>
        <taxon>Fungi</taxon>
        <taxon>Fungi incertae sedis</taxon>
        <taxon>Mucoromycota</taxon>
        <taxon>Mucoromycotina</taxon>
        <taxon>Mucoromycetes</taxon>
        <taxon>Mucorales</taxon>
        <taxon>Mucorineae</taxon>
        <taxon>Mucoraceae</taxon>
        <taxon>Parasitella</taxon>
    </lineage>
</organism>
<dbReference type="EMBL" id="LN729956">
    <property type="protein sequence ID" value="CEP13555.1"/>
    <property type="molecule type" value="Genomic_DNA"/>
</dbReference>
<proteinExistence type="predicted"/>
<gene>
    <name evidence="2" type="primary">PARPA_07641.1 scaffold 28878</name>
</gene>
<accession>A0A0B7NDZ1</accession>
<dbReference type="InterPro" id="IPR000477">
    <property type="entry name" value="RT_dom"/>
</dbReference>
<sequence>MVINVNGFLPARVAQHRGLKQGYPISPILFNLAFEPLLRRILSDSVLPGFALPSPSSLAVSTPATTSGVKMLAYANDIVCLLNSPWDLGRLQQHLWVYSAASNALVDFHITEAIFLSGSAAIYGSLWRSAQLDHNITSWHDARSPSPTRYLGYPLYTSVAQRNCGADLPS</sequence>
<name>A0A0B7NDZ1_9FUNG</name>
<evidence type="ECO:0000313" key="2">
    <source>
        <dbReference type="EMBL" id="CEP13555.1"/>
    </source>
</evidence>